<reference evidence="2" key="1">
    <citation type="journal article" date="2014" name="Int. J. Syst. Evol. Microbiol.">
        <title>Complete genome sequence of Corynebacterium casei LMG S-19264T (=DSM 44701T), isolated from a smear-ripened cheese.</title>
        <authorList>
            <consortium name="US DOE Joint Genome Institute (JGI-PGF)"/>
            <person name="Walter F."/>
            <person name="Albersmeier A."/>
            <person name="Kalinowski J."/>
            <person name="Ruckert C."/>
        </authorList>
    </citation>
    <scope>NUCLEOTIDE SEQUENCE</scope>
    <source>
        <strain evidence="2">JCM 4386</strain>
    </source>
</reference>
<name>A0A918GBK5_9ACTN</name>
<dbReference type="EMBL" id="BMTL01000051">
    <property type="protein sequence ID" value="GGS27178.1"/>
    <property type="molecule type" value="Genomic_DNA"/>
</dbReference>
<organism evidence="2 3">
    <name type="scientific">Streptomyces humidus</name>
    <dbReference type="NCBI Taxonomy" id="52259"/>
    <lineage>
        <taxon>Bacteria</taxon>
        <taxon>Bacillati</taxon>
        <taxon>Actinomycetota</taxon>
        <taxon>Actinomycetes</taxon>
        <taxon>Kitasatosporales</taxon>
        <taxon>Streptomycetaceae</taxon>
        <taxon>Streptomyces</taxon>
    </lineage>
</organism>
<gene>
    <name evidence="2" type="ORF">GCM10010269_77240</name>
</gene>
<keyword evidence="3" id="KW-1185">Reference proteome</keyword>
<evidence type="ECO:0000313" key="2">
    <source>
        <dbReference type="EMBL" id="GGS27178.1"/>
    </source>
</evidence>
<dbReference type="InterPro" id="IPR032710">
    <property type="entry name" value="NTF2-like_dom_sf"/>
</dbReference>
<proteinExistence type="predicted"/>
<feature type="domain" description="SnoaL-like" evidence="1">
    <location>
        <begin position="15"/>
        <end position="127"/>
    </location>
</feature>
<evidence type="ECO:0000313" key="3">
    <source>
        <dbReference type="Proteomes" id="UP000606194"/>
    </source>
</evidence>
<dbReference type="AlphaFoldDB" id="A0A918GBK5"/>
<dbReference type="RefSeq" id="WP_190153987.1">
    <property type="nucleotide sequence ID" value="NZ_BMTL01000051.1"/>
</dbReference>
<dbReference type="Gene3D" id="3.10.450.50">
    <property type="match status" value="1"/>
</dbReference>
<sequence length="144" mass="15573">MTSPHPSDPAFADAYARAWTSDTGSLCEFFADEGTYTDVAMGTTYKGHENIRRFQRFMLGFTADSVIEFGALLAADGRLYAEWLWSGSFSGPLRLRSGRVIEPTGARFSVAGIASCTYGADGKLISHLDFWDLATVLDQVAAAG</sequence>
<evidence type="ECO:0000259" key="1">
    <source>
        <dbReference type="Pfam" id="PF12680"/>
    </source>
</evidence>
<reference evidence="2" key="2">
    <citation type="submission" date="2020-09" db="EMBL/GenBank/DDBJ databases">
        <authorList>
            <person name="Sun Q."/>
            <person name="Ohkuma M."/>
        </authorList>
    </citation>
    <scope>NUCLEOTIDE SEQUENCE</scope>
    <source>
        <strain evidence="2">JCM 4386</strain>
    </source>
</reference>
<dbReference type="Proteomes" id="UP000606194">
    <property type="component" value="Unassembled WGS sequence"/>
</dbReference>
<protein>
    <recommendedName>
        <fullName evidence="1">SnoaL-like domain-containing protein</fullName>
    </recommendedName>
</protein>
<dbReference type="Pfam" id="PF12680">
    <property type="entry name" value="SnoaL_2"/>
    <property type="match status" value="1"/>
</dbReference>
<dbReference type="InterPro" id="IPR037401">
    <property type="entry name" value="SnoaL-like"/>
</dbReference>
<accession>A0A918GBK5</accession>
<dbReference type="SUPFAM" id="SSF54427">
    <property type="entry name" value="NTF2-like"/>
    <property type="match status" value="1"/>
</dbReference>
<comment type="caution">
    <text evidence="2">The sequence shown here is derived from an EMBL/GenBank/DDBJ whole genome shotgun (WGS) entry which is preliminary data.</text>
</comment>